<keyword evidence="6 7" id="KW-0472">Membrane</keyword>
<comment type="subcellular location">
    <subcellularLocation>
        <location evidence="1">Cell membrane</location>
        <topology evidence="1">Multi-pass membrane protein</topology>
    </subcellularLocation>
</comment>
<evidence type="ECO:0000256" key="2">
    <source>
        <dbReference type="ARBA" id="ARBA00010992"/>
    </source>
</evidence>
<dbReference type="InterPro" id="IPR050814">
    <property type="entry name" value="Myo-inositol_Transporter"/>
</dbReference>
<feature type="transmembrane region" description="Helical" evidence="7">
    <location>
        <begin position="35"/>
        <end position="53"/>
    </location>
</feature>
<name>A0A840F3A5_9ACTN</name>
<dbReference type="InterPro" id="IPR020846">
    <property type="entry name" value="MFS_dom"/>
</dbReference>
<evidence type="ECO:0000256" key="5">
    <source>
        <dbReference type="ARBA" id="ARBA00022989"/>
    </source>
</evidence>
<feature type="transmembrane region" description="Helical" evidence="7">
    <location>
        <begin position="273"/>
        <end position="293"/>
    </location>
</feature>
<feature type="transmembrane region" description="Helical" evidence="7">
    <location>
        <begin position="313"/>
        <end position="331"/>
    </location>
</feature>
<protein>
    <submittedName>
        <fullName evidence="9">MFS family permease</fullName>
    </submittedName>
</protein>
<evidence type="ECO:0000256" key="4">
    <source>
        <dbReference type="ARBA" id="ARBA00022692"/>
    </source>
</evidence>
<dbReference type="PROSITE" id="PS50850">
    <property type="entry name" value="MFS"/>
    <property type="match status" value="1"/>
</dbReference>
<accession>A0A840F3A5</accession>
<keyword evidence="10" id="KW-1185">Reference proteome</keyword>
<keyword evidence="4 7" id="KW-0812">Transmembrane</keyword>
<evidence type="ECO:0000259" key="8">
    <source>
        <dbReference type="PROSITE" id="PS50850"/>
    </source>
</evidence>
<evidence type="ECO:0000256" key="6">
    <source>
        <dbReference type="ARBA" id="ARBA00023136"/>
    </source>
</evidence>
<evidence type="ECO:0000256" key="1">
    <source>
        <dbReference type="ARBA" id="ARBA00004651"/>
    </source>
</evidence>
<comment type="similarity">
    <text evidence="2">Belongs to the major facilitator superfamily. Sugar transporter (TC 2.A.1.1) family.</text>
</comment>
<dbReference type="InterPro" id="IPR005829">
    <property type="entry name" value="Sugar_transporter_CS"/>
</dbReference>
<evidence type="ECO:0000313" key="10">
    <source>
        <dbReference type="Proteomes" id="UP000551501"/>
    </source>
</evidence>
<sequence>MTKSITTRSVELRTVTDVDNVVDTEDIRTRRHKTMLVLGLAGIAFEAYFLAVLSGGTAPMQEQLHLDGNGVGLVSAFGYIATLVTAATCGLLADRFGRVRLMVIAKLIAVVAALLMAAAPSFAVLVIARCIAGAAYGVDLGVAMAYLSENLPKKRRTLLNFWQAQWYISTVFALVIMLVLYQFDVGLNIWRWGLVTAAILAFGVAVAQWTLMPDSPRWLARRGDVDGVEDALSAMYRIDAVFPTGEIRSVVESPTDTPKWSALFEGRYLPRTILANLVTMLQGLQYYAVAYYLPVIALSLFGDDFGEATFGSIVFNLFGIVGGLASIWFAAKLGVTGAARYGFLAVAVMIFILGVGVDSLPTVLAFIVPAAFIFFHSGGPGASELTMAAMAYPSDLRGRGSQLASISQSIGGIVGLYLFPRLMDAIGLGTTITIFVVVPLLGALVSTVIRWEPMNTDADAEAEGVTDPAERATR</sequence>
<dbReference type="AlphaFoldDB" id="A0A840F3A5"/>
<dbReference type="InterPro" id="IPR036259">
    <property type="entry name" value="MFS_trans_sf"/>
</dbReference>
<evidence type="ECO:0000256" key="7">
    <source>
        <dbReference type="SAM" id="Phobius"/>
    </source>
</evidence>
<feature type="transmembrane region" description="Helical" evidence="7">
    <location>
        <begin position="159"/>
        <end position="183"/>
    </location>
</feature>
<dbReference type="Pfam" id="PF07690">
    <property type="entry name" value="MFS_1"/>
    <property type="match status" value="1"/>
</dbReference>
<dbReference type="Gene3D" id="1.20.1250.20">
    <property type="entry name" value="MFS general substrate transporter like domains"/>
    <property type="match status" value="1"/>
</dbReference>
<feature type="transmembrane region" description="Helical" evidence="7">
    <location>
        <begin position="425"/>
        <end position="445"/>
    </location>
</feature>
<dbReference type="InterPro" id="IPR011701">
    <property type="entry name" value="MFS"/>
</dbReference>
<feature type="transmembrane region" description="Helical" evidence="7">
    <location>
        <begin position="189"/>
        <end position="212"/>
    </location>
</feature>
<feature type="domain" description="Major facilitator superfamily (MFS) profile" evidence="8">
    <location>
        <begin position="35"/>
        <end position="454"/>
    </location>
</feature>
<proteinExistence type="inferred from homology"/>
<keyword evidence="3" id="KW-0813">Transport</keyword>
<comment type="caution">
    <text evidence="9">The sequence shown here is derived from an EMBL/GenBank/DDBJ whole genome shotgun (WGS) entry which is preliminary data.</text>
</comment>
<dbReference type="SUPFAM" id="SSF103473">
    <property type="entry name" value="MFS general substrate transporter"/>
    <property type="match status" value="1"/>
</dbReference>
<dbReference type="Proteomes" id="UP000551501">
    <property type="component" value="Unassembled WGS sequence"/>
</dbReference>
<dbReference type="GO" id="GO:0022857">
    <property type="term" value="F:transmembrane transporter activity"/>
    <property type="evidence" value="ECO:0007669"/>
    <property type="project" value="InterPro"/>
</dbReference>
<feature type="transmembrane region" description="Helical" evidence="7">
    <location>
        <begin position="99"/>
        <end position="119"/>
    </location>
</feature>
<feature type="transmembrane region" description="Helical" evidence="7">
    <location>
        <begin position="338"/>
        <end position="357"/>
    </location>
</feature>
<evidence type="ECO:0000313" key="9">
    <source>
        <dbReference type="EMBL" id="MBB4134057.1"/>
    </source>
</evidence>
<organism evidence="9 10">
    <name type="scientific">Gordonia humi</name>
    <dbReference type="NCBI Taxonomy" id="686429"/>
    <lineage>
        <taxon>Bacteria</taxon>
        <taxon>Bacillati</taxon>
        <taxon>Actinomycetota</taxon>
        <taxon>Actinomycetes</taxon>
        <taxon>Mycobacteriales</taxon>
        <taxon>Gordoniaceae</taxon>
        <taxon>Gordonia</taxon>
    </lineage>
</organism>
<keyword evidence="5 7" id="KW-1133">Transmembrane helix</keyword>
<evidence type="ECO:0000256" key="3">
    <source>
        <dbReference type="ARBA" id="ARBA00022448"/>
    </source>
</evidence>
<reference evidence="9 10" key="1">
    <citation type="submission" date="2020-08" db="EMBL/GenBank/DDBJ databases">
        <title>Sequencing the genomes of 1000 actinobacteria strains.</title>
        <authorList>
            <person name="Klenk H.-P."/>
        </authorList>
    </citation>
    <scope>NUCLEOTIDE SEQUENCE [LARGE SCALE GENOMIC DNA]</scope>
    <source>
        <strain evidence="9 10">DSM 45298</strain>
    </source>
</reference>
<dbReference type="PANTHER" id="PTHR48020:SF12">
    <property type="entry name" value="PROTON MYO-INOSITOL COTRANSPORTER"/>
    <property type="match status" value="1"/>
</dbReference>
<dbReference type="PROSITE" id="PS00217">
    <property type="entry name" value="SUGAR_TRANSPORT_2"/>
    <property type="match status" value="1"/>
</dbReference>
<dbReference type="RefSeq" id="WP_183369285.1">
    <property type="nucleotide sequence ID" value="NZ_BAABHL010000048.1"/>
</dbReference>
<dbReference type="GO" id="GO:0005886">
    <property type="term" value="C:plasma membrane"/>
    <property type="evidence" value="ECO:0007669"/>
    <property type="project" value="UniProtKB-SubCell"/>
</dbReference>
<feature type="transmembrane region" description="Helical" evidence="7">
    <location>
        <begin position="125"/>
        <end position="147"/>
    </location>
</feature>
<dbReference type="PANTHER" id="PTHR48020">
    <property type="entry name" value="PROTON MYO-INOSITOL COTRANSPORTER"/>
    <property type="match status" value="1"/>
</dbReference>
<dbReference type="EMBL" id="JACIFP010000001">
    <property type="protein sequence ID" value="MBB4134057.1"/>
    <property type="molecule type" value="Genomic_DNA"/>
</dbReference>
<gene>
    <name evidence="9" type="ORF">BKA16_000609</name>
</gene>
<feature type="transmembrane region" description="Helical" evidence="7">
    <location>
        <begin position="73"/>
        <end position="92"/>
    </location>
</feature>